<name>H5UT67_9MICO</name>
<dbReference type="GO" id="GO:0006508">
    <property type="term" value="P:proteolysis"/>
    <property type="evidence" value="ECO:0007669"/>
    <property type="project" value="UniProtKB-KW"/>
</dbReference>
<evidence type="ECO:0000256" key="4">
    <source>
        <dbReference type="ARBA" id="ARBA00022825"/>
    </source>
</evidence>
<dbReference type="STRING" id="1089455.MOPEL_085_00110"/>
<dbReference type="SUPFAM" id="SSF52317">
    <property type="entry name" value="Class I glutamine amidotransferase-like"/>
    <property type="match status" value="1"/>
</dbReference>
<evidence type="ECO:0000256" key="2">
    <source>
        <dbReference type="ARBA" id="ARBA00022670"/>
    </source>
</evidence>
<dbReference type="Proteomes" id="UP000004367">
    <property type="component" value="Unassembled WGS sequence"/>
</dbReference>
<dbReference type="PANTHER" id="PTHR20842:SF0">
    <property type="entry name" value="ALPHA-ASPARTYL DIPEPTIDASE"/>
    <property type="match status" value="1"/>
</dbReference>
<dbReference type="InterPro" id="IPR005320">
    <property type="entry name" value="Peptidase_S51"/>
</dbReference>
<evidence type="ECO:0000313" key="6">
    <source>
        <dbReference type="Proteomes" id="UP000004367"/>
    </source>
</evidence>
<dbReference type="InterPro" id="IPR029062">
    <property type="entry name" value="Class_I_gatase-like"/>
</dbReference>
<dbReference type="eggNOG" id="COG3340">
    <property type="taxonomic scope" value="Bacteria"/>
</dbReference>
<proteinExistence type="inferred from homology"/>
<dbReference type="CDD" id="cd03146">
    <property type="entry name" value="GAT1_Peptidase_E"/>
    <property type="match status" value="1"/>
</dbReference>
<dbReference type="EMBL" id="BAFE01000063">
    <property type="protein sequence ID" value="GAB48925.1"/>
    <property type="molecule type" value="Genomic_DNA"/>
</dbReference>
<dbReference type="RefSeq" id="WP_009482823.1">
    <property type="nucleotide sequence ID" value="NZ_BAFE01000063.1"/>
</dbReference>
<sequence length="235" mass="24921">MTTHIVAMGGGGFSSSEDYRPTSLDRYILSLTDATNPLVCFVPTASADDGLYVSRFINAYSSHVRTCVLTLWSGAADAIARMDEVDVFLVGGGNTLNMLALWSAHGLGQRFRSYAQDPTRDVVLAGVSAGGSVWHEGCTTDAYGHGISALSLGLGIVPGSFCPHYDSEAERAPQYKEFIDTSQLPSGYGVDDGAAIHYVDGKLEACVAERAGAGVHRLQQHENGVSVTDLDTKVL</sequence>
<dbReference type="AlphaFoldDB" id="H5UT67"/>
<evidence type="ECO:0000256" key="3">
    <source>
        <dbReference type="ARBA" id="ARBA00022801"/>
    </source>
</evidence>
<comment type="caution">
    <text evidence="5">The sequence shown here is derived from an EMBL/GenBank/DDBJ whole genome shotgun (WGS) entry which is preliminary data.</text>
</comment>
<dbReference type="Gene3D" id="3.40.50.880">
    <property type="match status" value="1"/>
</dbReference>
<keyword evidence="2" id="KW-0645">Protease</keyword>
<dbReference type="Pfam" id="PF03575">
    <property type="entry name" value="Peptidase_S51"/>
    <property type="match status" value="1"/>
</dbReference>
<accession>H5UT67</accession>
<keyword evidence="6" id="KW-1185">Reference proteome</keyword>
<organism evidence="5 6">
    <name type="scientific">Mobilicoccus pelagius NBRC 104925</name>
    <dbReference type="NCBI Taxonomy" id="1089455"/>
    <lineage>
        <taxon>Bacteria</taxon>
        <taxon>Bacillati</taxon>
        <taxon>Actinomycetota</taxon>
        <taxon>Actinomycetes</taxon>
        <taxon>Micrococcales</taxon>
        <taxon>Dermatophilaceae</taxon>
        <taxon>Mobilicoccus</taxon>
    </lineage>
</organism>
<dbReference type="OrthoDB" id="9778515at2"/>
<reference evidence="5 6" key="1">
    <citation type="submission" date="2012-02" db="EMBL/GenBank/DDBJ databases">
        <title>Whole genome shotgun sequence of Mobilicoccus pelagius NBRC 104925.</title>
        <authorList>
            <person name="Yoshida Y."/>
            <person name="Hosoyama A."/>
            <person name="Tsuchikane K."/>
            <person name="Katsumata H."/>
            <person name="Yamazaki S."/>
            <person name="Fujita N."/>
        </authorList>
    </citation>
    <scope>NUCLEOTIDE SEQUENCE [LARGE SCALE GENOMIC DNA]</scope>
    <source>
        <strain evidence="5 6">NBRC 104925</strain>
    </source>
</reference>
<keyword evidence="3" id="KW-0378">Hydrolase</keyword>
<comment type="similarity">
    <text evidence="1">Belongs to the peptidase S51 family.</text>
</comment>
<evidence type="ECO:0000313" key="5">
    <source>
        <dbReference type="EMBL" id="GAB48925.1"/>
    </source>
</evidence>
<keyword evidence="4" id="KW-0720">Serine protease</keyword>
<dbReference type="PANTHER" id="PTHR20842">
    <property type="entry name" value="PROTEASE S51 ALPHA-ASPARTYL DIPEPTIDASE"/>
    <property type="match status" value="1"/>
</dbReference>
<protein>
    <submittedName>
        <fullName evidence="5">Peptidase S51 family protein</fullName>
    </submittedName>
</protein>
<dbReference type="GO" id="GO:0008236">
    <property type="term" value="F:serine-type peptidase activity"/>
    <property type="evidence" value="ECO:0007669"/>
    <property type="project" value="UniProtKB-KW"/>
</dbReference>
<evidence type="ECO:0000256" key="1">
    <source>
        <dbReference type="ARBA" id="ARBA00006534"/>
    </source>
</evidence>
<gene>
    <name evidence="5" type="ORF">MOPEL_085_00110</name>
</gene>